<dbReference type="EMBL" id="GG745361">
    <property type="protein sequence ID" value="KNE69629.1"/>
    <property type="molecule type" value="Genomic_DNA"/>
</dbReference>
<dbReference type="AlphaFoldDB" id="A0A0L0T520"/>
<dbReference type="Proteomes" id="UP000054350">
    <property type="component" value="Unassembled WGS sequence"/>
</dbReference>
<feature type="region of interest" description="Disordered" evidence="1">
    <location>
        <begin position="1"/>
        <end position="21"/>
    </location>
</feature>
<keyword evidence="3" id="KW-1185">Reference proteome</keyword>
<accession>A0A0L0T520</accession>
<organism evidence="2 3">
    <name type="scientific">Allomyces macrogynus (strain ATCC 38327)</name>
    <name type="common">Allomyces javanicus var. macrogynus</name>
    <dbReference type="NCBI Taxonomy" id="578462"/>
    <lineage>
        <taxon>Eukaryota</taxon>
        <taxon>Fungi</taxon>
        <taxon>Fungi incertae sedis</taxon>
        <taxon>Blastocladiomycota</taxon>
        <taxon>Blastocladiomycetes</taxon>
        <taxon>Blastocladiales</taxon>
        <taxon>Blastocladiaceae</taxon>
        <taxon>Allomyces</taxon>
    </lineage>
</organism>
<protein>
    <submittedName>
        <fullName evidence="2">Uncharacterized protein</fullName>
    </submittedName>
</protein>
<evidence type="ECO:0000313" key="3">
    <source>
        <dbReference type="Proteomes" id="UP000054350"/>
    </source>
</evidence>
<sequence length="122" mass="13152">MFAKRLQLQQETSDLLRDPRRRGPEFQLMHVTDQILQPPTDKVRAKSFVELGFDPAVAQAAESVVKATSGESAVLKPTEIQARTAVVVNQWAASPPADTEKSALQGVLVAAETGSGKTLARV</sequence>
<name>A0A0L0T520_ALLM3</name>
<evidence type="ECO:0000313" key="2">
    <source>
        <dbReference type="EMBL" id="KNE69629.1"/>
    </source>
</evidence>
<evidence type="ECO:0000256" key="1">
    <source>
        <dbReference type="SAM" id="MobiDB-lite"/>
    </source>
</evidence>
<proteinExistence type="predicted"/>
<dbReference type="VEuPathDB" id="FungiDB:AMAG_14184"/>
<dbReference type="SUPFAM" id="SSF52540">
    <property type="entry name" value="P-loop containing nucleoside triphosphate hydrolases"/>
    <property type="match status" value="1"/>
</dbReference>
<reference evidence="3" key="2">
    <citation type="submission" date="2009-11" db="EMBL/GenBank/DDBJ databases">
        <title>The Genome Sequence of Allomyces macrogynus strain ATCC 38327.</title>
        <authorList>
            <consortium name="The Broad Institute Genome Sequencing Platform"/>
            <person name="Russ C."/>
            <person name="Cuomo C."/>
            <person name="Shea T."/>
            <person name="Young S.K."/>
            <person name="Zeng Q."/>
            <person name="Koehrsen M."/>
            <person name="Haas B."/>
            <person name="Borodovsky M."/>
            <person name="Guigo R."/>
            <person name="Alvarado L."/>
            <person name="Berlin A."/>
            <person name="Borenstein D."/>
            <person name="Chen Z."/>
            <person name="Engels R."/>
            <person name="Freedman E."/>
            <person name="Gellesch M."/>
            <person name="Goldberg J."/>
            <person name="Griggs A."/>
            <person name="Gujja S."/>
            <person name="Heiman D."/>
            <person name="Hepburn T."/>
            <person name="Howarth C."/>
            <person name="Jen D."/>
            <person name="Larson L."/>
            <person name="Lewis B."/>
            <person name="Mehta T."/>
            <person name="Park D."/>
            <person name="Pearson M."/>
            <person name="Roberts A."/>
            <person name="Saif S."/>
            <person name="Shenoy N."/>
            <person name="Sisk P."/>
            <person name="Stolte C."/>
            <person name="Sykes S."/>
            <person name="Walk T."/>
            <person name="White J."/>
            <person name="Yandava C."/>
            <person name="Burger G."/>
            <person name="Gray M.W."/>
            <person name="Holland P.W.H."/>
            <person name="King N."/>
            <person name="Lang F.B.F."/>
            <person name="Roger A.J."/>
            <person name="Ruiz-Trillo I."/>
            <person name="Lander E."/>
            <person name="Nusbaum C."/>
        </authorList>
    </citation>
    <scope>NUCLEOTIDE SEQUENCE [LARGE SCALE GENOMIC DNA]</scope>
    <source>
        <strain evidence="3">ATCC 38327</strain>
    </source>
</reference>
<gene>
    <name evidence="2" type="ORF">AMAG_14184</name>
</gene>
<reference evidence="2 3" key="1">
    <citation type="submission" date="2009-11" db="EMBL/GenBank/DDBJ databases">
        <title>Annotation of Allomyces macrogynus ATCC 38327.</title>
        <authorList>
            <consortium name="The Broad Institute Genome Sequencing Platform"/>
            <person name="Russ C."/>
            <person name="Cuomo C."/>
            <person name="Burger G."/>
            <person name="Gray M.W."/>
            <person name="Holland P.W.H."/>
            <person name="King N."/>
            <person name="Lang F.B.F."/>
            <person name="Roger A.J."/>
            <person name="Ruiz-Trillo I."/>
            <person name="Young S.K."/>
            <person name="Zeng Q."/>
            <person name="Gargeya S."/>
            <person name="Fitzgerald M."/>
            <person name="Haas B."/>
            <person name="Abouelleil A."/>
            <person name="Alvarado L."/>
            <person name="Arachchi H.M."/>
            <person name="Berlin A."/>
            <person name="Chapman S.B."/>
            <person name="Gearin G."/>
            <person name="Goldberg J."/>
            <person name="Griggs A."/>
            <person name="Gujja S."/>
            <person name="Hansen M."/>
            <person name="Heiman D."/>
            <person name="Howarth C."/>
            <person name="Larimer J."/>
            <person name="Lui A."/>
            <person name="MacDonald P.J.P."/>
            <person name="McCowen C."/>
            <person name="Montmayeur A."/>
            <person name="Murphy C."/>
            <person name="Neiman D."/>
            <person name="Pearson M."/>
            <person name="Priest M."/>
            <person name="Roberts A."/>
            <person name="Saif S."/>
            <person name="Shea T."/>
            <person name="Sisk P."/>
            <person name="Stolte C."/>
            <person name="Sykes S."/>
            <person name="Wortman J."/>
            <person name="Nusbaum C."/>
            <person name="Birren B."/>
        </authorList>
    </citation>
    <scope>NUCLEOTIDE SEQUENCE [LARGE SCALE GENOMIC DNA]</scope>
    <source>
        <strain evidence="2 3">ATCC 38327</strain>
    </source>
</reference>
<dbReference type="Gene3D" id="3.40.50.300">
    <property type="entry name" value="P-loop containing nucleotide triphosphate hydrolases"/>
    <property type="match status" value="1"/>
</dbReference>
<dbReference type="InterPro" id="IPR027417">
    <property type="entry name" value="P-loop_NTPase"/>
</dbReference>
<dbReference type="OrthoDB" id="10256233at2759"/>